<comment type="caution">
    <text evidence="5">The sequence shown here is derived from an EMBL/GenBank/DDBJ whole genome shotgun (WGS) entry which is preliminary data.</text>
</comment>
<evidence type="ECO:0000256" key="3">
    <source>
        <dbReference type="PIRSR" id="PIRSR601952-2"/>
    </source>
</evidence>
<organism evidence="5 6">
    <name type="scientific">Limnoraphis robusta CS-951</name>
    <dbReference type="NCBI Taxonomy" id="1637645"/>
    <lineage>
        <taxon>Bacteria</taxon>
        <taxon>Bacillati</taxon>
        <taxon>Cyanobacteriota</taxon>
        <taxon>Cyanophyceae</taxon>
        <taxon>Oscillatoriophycideae</taxon>
        <taxon>Oscillatoriales</taxon>
        <taxon>Sirenicapillariaceae</taxon>
        <taxon>Limnoraphis</taxon>
    </lineage>
</organism>
<dbReference type="InterPro" id="IPR017850">
    <property type="entry name" value="Alkaline_phosphatase_core_sf"/>
</dbReference>
<dbReference type="InterPro" id="IPR018511">
    <property type="entry name" value="Hemolysin-typ_Ca-bd_CS"/>
</dbReference>
<gene>
    <name evidence="5" type="ORF">WN50_25955</name>
</gene>
<feature type="binding site" evidence="3">
    <location>
        <position position="226"/>
    </location>
    <ligand>
        <name>Mg(2+)</name>
        <dbReference type="ChEBI" id="CHEBI:18420"/>
    </ligand>
</feature>
<dbReference type="InterPro" id="IPR001343">
    <property type="entry name" value="Hemolysn_Ca-bd"/>
</dbReference>
<comment type="cofactor">
    <cofactor evidence="3">
        <name>Zn(2+)</name>
        <dbReference type="ChEBI" id="CHEBI:29105"/>
    </cofactor>
    <text evidence="3">Binds 2 Zn(2+) ions.</text>
</comment>
<keyword evidence="3" id="KW-0479">Metal-binding</keyword>
<dbReference type="InterPro" id="IPR011049">
    <property type="entry name" value="Serralysin-like_metalloprot_C"/>
</dbReference>
<evidence type="ECO:0000256" key="2">
    <source>
        <dbReference type="PIRSR" id="PIRSR601952-1"/>
    </source>
</evidence>
<dbReference type="Pfam" id="PF00245">
    <property type="entry name" value="Alk_phosphatase"/>
    <property type="match status" value="2"/>
</dbReference>
<dbReference type="Pfam" id="PF00353">
    <property type="entry name" value="HemolysinCabind"/>
    <property type="match status" value="3"/>
</dbReference>
<keyword evidence="3" id="KW-0460">Magnesium</keyword>
<dbReference type="PANTHER" id="PTHR11596">
    <property type="entry name" value="ALKALINE PHOSPHATASE"/>
    <property type="match status" value="1"/>
</dbReference>
<feature type="binding site" evidence="3">
    <location>
        <position position="437"/>
    </location>
    <ligand>
        <name>Mg(2+)</name>
        <dbReference type="ChEBI" id="CHEBI:18420"/>
    </ligand>
</feature>
<feature type="binding site" evidence="3">
    <location>
        <position position="442"/>
    </location>
    <ligand>
        <name>Zn(2+)</name>
        <dbReference type="ChEBI" id="CHEBI:29105"/>
        <label>2</label>
    </ligand>
</feature>
<feature type="binding site" evidence="3">
    <location>
        <position position="488"/>
    </location>
    <ligand>
        <name>Zn(2+)</name>
        <dbReference type="ChEBI" id="CHEBI:29105"/>
        <label>2</label>
    </ligand>
</feature>
<feature type="binding site" evidence="3">
    <location>
        <position position="446"/>
    </location>
    <ligand>
        <name>Zn(2+)</name>
        <dbReference type="ChEBI" id="CHEBI:29105"/>
        <label>2</label>
    </ligand>
</feature>
<dbReference type="SUPFAM" id="SSF53649">
    <property type="entry name" value="Alkaline phosphatase-like"/>
    <property type="match status" value="1"/>
</dbReference>
<dbReference type="GO" id="GO:0005509">
    <property type="term" value="F:calcium ion binding"/>
    <property type="evidence" value="ECO:0007669"/>
    <property type="project" value="InterPro"/>
</dbReference>
<feature type="binding site" evidence="3">
    <location>
        <position position="224"/>
    </location>
    <ligand>
        <name>Mg(2+)</name>
        <dbReference type="ChEBI" id="CHEBI:18420"/>
    </ligand>
</feature>
<dbReference type="AlphaFoldDB" id="A0A0F5Y9K3"/>
<feature type="compositionally biased region" description="Basic and acidic residues" evidence="4">
    <location>
        <begin position="639"/>
        <end position="648"/>
    </location>
</feature>
<name>A0A0F5Y9K3_9CYAN</name>
<dbReference type="GO" id="GO:0004035">
    <property type="term" value="F:alkaline phosphatase activity"/>
    <property type="evidence" value="ECO:0007669"/>
    <property type="project" value="TreeGrafter"/>
</dbReference>
<evidence type="ECO:0000256" key="4">
    <source>
        <dbReference type="SAM" id="MobiDB-lite"/>
    </source>
</evidence>
<accession>A0A0F5Y9K3</accession>
<evidence type="ECO:0000313" key="6">
    <source>
        <dbReference type="Proteomes" id="UP000033607"/>
    </source>
</evidence>
<evidence type="ECO:0000313" key="5">
    <source>
        <dbReference type="EMBL" id="KKD35322.1"/>
    </source>
</evidence>
<dbReference type="PRINTS" id="PR00313">
    <property type="entry name" value="CABNDNGRPT"/>
</dbReference>
<dbReference type="Gene3D" id="3.40.720.10">
    <property type="entry name" value="Alkaline Phosphatase, subunit A"/>
    <property type="match status" value="2"/>
</dbReference>
<protein>
    <submittedName>
        <fullName evidence="5">Alkaline phosphatase</fullName>
    </submittedName>
</protein>
<feature type="region of interest" description="Disordered" evidence="4">
    <location>
        <begin position="635"/>
        <end position="659"/>
    </location>
</feature>
<dbReference type="SMART" id="SM00098">
    <property type="entry name" value="alkPPc"/>
    <property type="match status" value="1"/>
</dbReference>
<sequence>MENNKFSTKNFVVRVNREENISNMAKNVIIMIGDGMGWEMARAGAIAKTGESYTSGVGEGLSFQELDGYSFVTTYGTTIAPGSEEPNPANRVFNTSNSALYGSGSNLTGTNPLRPDFVFEPDFNAGIDASGGAANPGTTAIGNLVGYDPERGGINPWTPGNDPEYIKYSYPDSANTATTLYTGVKSYNSAIGVDIYEQPLESILQIAADSDKSTGLVSSVPIDHATPGAAAANVNRRNKYDSEFPTLDSILQQELRIYKPTVILGGGHPLSTPEDPLPGEVEPPSDNTFILESTYQELSANPTDNVYGYTFLERGEDAAAVLAETAAEIDPNQGERLLGLYGARGQNGNLPVSSADGDYSTTGLDMFSLFSSAQAGSPNNITPGVPNPDTERPLLPGETDESFIAREINENPTLQDLTEAALDVLAKDEDGFWLMIEGGDIDWSAHDNNMDNLIGTMLDFDKSVQSVMDWIEENGGWEENLLVVTADHDHYLTLSPDFPELLATEGAEALTYELHTPEESGQYWGSDPEVKYGWGSHTNRPVPVYYQGEGSEVLDGLVGEGYNSYGFEIPGLPNHVDQTHIFQTMAAAVTGTDNYINGSQNAETFVGEAGNDLIIALGDNDTVAGLAGDDQIYGGDGNDVLRGDENERSPGGQPGGDDMIYGGTGNDRIGGKGGNDKLYGDDGDDQIWGDDGDDLLHGGFGNDTLTGDDFSGGQGADTFVLALGEGTDTITDFELGIDKLALTAGLTFEQLSITASGSNALISVGDERLAILNGVEAVGLIENSAATFAQI</sequence>
<dbReference type="PANTHER" id="PTHR11596:SF5">
    <property type="entry name" value="ALKALINE PHOSPHATASE"/>
    <property type="match status" value="1"/>
</dbReference>
<dbReference type="PROSITE" id="PS00330">
    <property type="entry name" value="HEMOLYSIN_CALCIUM"/>
    <property type="match status" value="1"/>
</dbReference>
<comment type="cofactor">
    <cofactor evidence="3">
        <name>Mg(2+)</name>
        <dbReference type="ChEBI" id="CHEBI:18420"/>
    </cofactor>
    <text evidence="3">Binds 1 Mg(2+) ion.</text>
</comment>
<dbReference type="SUPFAM" id="SSF51120">
    <property type="entry name" value="beta-Roll"/>
    <property type="match status" value="2"/>
</dbReference>
<feature type="active site" description="Phosphoserine intermediate" evidence="2">
    <location>
        <position position="173"/>
    </location>
</feature>
<dbReference type="CDD" id="cd16012">
    <property type="entry name" value="ALP"/>
    <property type="match status" value="1"/>
</dbReference>
<keyword evidence="3" id="KW-0862">Zinc</keyword>
<dbReference type="InterPro" id="IPR001952">
    <property type="entry name" value="Alkaline_phosphatase"/>
</dbReference>
<dbReference type="Proteomes" id="UP000033607">
    <property type="component" value="Unassembled WGS sequence"/>
</dbReference>
<evidence type="ECO:0000256" key="1">
    <source>
        <dbReference type="ARBA" id="ARBA00022553"/>
    </source>
</evidence>
<dbReference type="EMBL" id="LATL02000043">
    <property type="protein sequence ID" value="KKD35322.1"/>
    <property type="molecule type" value="Genomic_DNA"/>
</dbReference>
<reference evidence="5 6" key="1">
    <citation type="submission" date="2015-06" db="EMBL/GenBank/DDBJ databases">
        <title>Draft genome assembly of filamentous brackish cyanobacterium Limnoraphis robusta strain CS-951.</title>
        <authorList>
            <person name="Willis A."/>
            <person name="Parks M."/>
            <person name="Burford M.A."/>
        </authorList>
    </citation>
    <scope>NUCLEOTIDE SEQUENCE [LARGE SCALE GENOMIC DNA]</scope>
    <source>
        <strain evidence="5 6">CS-951</strain>
    </source>
</reference>
<dbReference type="PATRIC" id="fig|1637645.4.peg.735"/>
<proteinExistence type="predicted"/>
<dbReference type="Gene3D" id="2.150.10.10">
    <property type="entry name" value="Serralysin-like metalloprotease, C-terminal"/>
    <property type="match status" value="2"/>
</dbReference>
<feature type="binding site" evidence="3">
    <location>
        <position position="487"/>
    </location>
    <ligand>
        <name>Zn(2+)</name>
        <dbReference type="ChEBI" id="CHEBI:29105"/>
        <label>2</label>
    </ligand>
</feature>
<keyword evidence="1" id="KW-0597">Phosphoprotein</keyword>